<dbReference type="PANTHER" id="PTHR10288">
    <property type="entry name" value="KH DOMAIN CONTAINING RNA BINDING PROTEIN"/>
    <property type="match status" value="1"/>
</dbReference>
<dbReference type="GO" id="GO:0003723">
    <property type="term" value="F:RNA binding"/>
    <property type="evidence" value="ECO:0007669"/>
    <property type="project" value="UniProtKB-UniRule"/>
</dbReference>
<gene>
    <name evidence="4" type="ORF">TRIUR3_23034</name>
</gene>
<evidence type="ECO:0000313" key="4">
    <source>
        <dbReference type="EMBL" id="EMS45404.1"/>
    </source>
</evidence>
<dbReference type="SMART" id="SM00322">
    <property type="entry name" value="KH"/>
    <property type="match status" value="1"/>
</dbReference>
<dbReference type="SUPFAM" id="SSF54791">
    <property type="entry name" value="Eukaryotic type KH-domain (KH-domain type I)"/>
    <property type="match status" value="1"/>
</dbReference>
<keyword evidence="2" id="KW-0694">RNA-binding</keyword>
<dbReference type="InterPro" id="IPR004088">
    <property type="entry name" value="KH_dom_type_1"/>
</dbReference>
<dbReference type="EMBL" id="KD287091">
    <property type="protein sequence ID" value="EMS45404.1"/>
    <property type="molecule type" value="Genomic_DNA"/>
</dbReference>
<accession>M7ZBC5</accession>
<sequence>MVLPSHTYLLKEMHISILHMVGVIIGNAGETIKHIQLHSGAKIQVTRDMDVQPGSRTRLADLSGTPDQISRAEQLISDVFAEADAGSFGTISSCVEQFQMQIANNKAIVI</sequence>
<keyword evidence="1" id="KW-0677">Repeat</keyword>
<evidence type="ECO:0000259" key="3">
    <source>
        <dbReference type="SMART" id="SM00322"/>
    </source>
</evidence>
<name>M7ZBC5_TRIUA</name>
<dbReference type="Pfam" id="PF00013">
    <property type="entry name" value="KH_1"/>
    <property type="match status" value="1"/>
</dbReference>
<organism evidence="4">
    <name type="scientific">Triticum urartu</name>
    <name type="common">Red wild einkorn</name>
    <name type="synonym">Crithodium urartu</name>
    <dbReference type="NCBI Taxonomy" id="4572"/>
    <lineage>
        <taxon>Eukaryota</taxon>
        <taxon>Viridiplantae</taxon>
        <taxon>Streptophyta</taxon>
        <taxon>Embryophyta</taxon>
        <taxon>Tracheophyta</taxon>
        <taxon>Spermatophyta</taxon>
        <taxon>Magnoliopsida</taxon>
        <taxon>Liliopsida</taxon>
        <taxon>Poales</taxon>
        <taxon>Poaceae</taxon>
        <taxon>BOP clade</taxon>
        <taxon>Pooideae</taxon>
        <taxon>Triticodae</taxon>
        <taxon>Triticeae</taxon>
        <taxon>Triticinae</taxon>
        <taxon>Triticum</taxon>
    </lineage>
</organism>
<feature type="domain" description="K Homology" evidence="3">
    <location>
        <begin position="7"/>
        <end position="81"/>
    </location>
</feature>
<dbReference type="PROSITE" id="PS50084">
    <property type="entry name" value="KH_TYPE_1"/>
    <property type="match status" value="1"/>
</dbReference>
<dbReference type="InterPro" id="IPR036612">
    <property type="entry name" value="KH_dom_type_1_sf"/>
</dbReference>
<protein>
    <submittedName>
        <fullName evidence="4">Far upstream element-binding protein 2</fullName>
    </submittedName>
</protein>
<dbReference type="OMA" id="TYLLKEM"/>
<dbReference type="InterPro" id="IPR004087">
    <property type="entry name" value="KH_dom"/>
</dbReference>
<proteinExistence type="predicted"/>
<dbReference type="AlphaFoldDB" id="M7ZBC5"/>
<dbReference type="Gene3D" id="3.30.1370.10">
    <property type="entry name" value="K Homology domain, type 1"/>
    <property type="match status" value="1"/>
</dbReference>
<evidence type="ECO:0000256" key="2">
    <source>
        <dbReference type="PROSITE-ProRule" id="PRU00117"/>
    </source>
</evidence>
<dbReference type="eggNOG" id="KOG1676">
    <property type="taxonomic scope" value="Eukaryota"/>
</dbReference>
<reference evidence="4" key="1">
    <citation type="journal article" date="2013" name="Nature">
        <title>Draft genome of the wheat A-genome progenitor Triticum urartu.</title>
        <authorList>
            <person name="Ling H.Q."/>
            <person name="Zhao S."/>
            <person name="Liu D."/>
            <person name="Wang J."/>
            <person name="Sun H."/>
            <person name="Zhang C."/>
            <person name="Fan H."/>
            <person name="Li D."/>
            <person name="Dong L."/>
            <person name="Tao Y."/>
            <person name="Gao C."/>
            <person name="Wu H."/>
            <person name="Li Y."/>
            <person name="Cui Y."/>
            <person name="Guo X."/>
            <person name="Zheng S."/>
            <person name="Wang B."/>
            <person name="Yu K."/>
            <person name="Liang Q."/>
            <person name="Yang W."/>
            <person name="Lou X."/>
            <person name="Chen J."/>
            <person name="Feng M."/>
            <person name="Jian J."/>
            <person name="Zhang X."/>
            <person name="Luo G."/>
            <person name="Jiang Y."/>
            <person name="Liu J."/>
            <person name="Wang Z."/>
            <person name="Sha Y."/>
            <person name="Zhang B."/>
            <person name="Wu H."/>
            <person name="Tang D."/>
            <person name="Shen Q."/>
            <person name="Xue P."/>
            <person name="Zou S."/>
            <person name="Wang X."/>
            <person name="Liu X."/>
            <person name="Wang F."/>
            <person name="Yang Y."/>
            <person name="An X."/>
            <person name="Dong Z."/>
            <person name="Zhang K."/>
            <person name="Zhang X."/>
            <person name="Luo M.C."/>
            <person name="Dvorak J."/>
            <person name="Tong Y."/>
            <person name="Wang J."/>
            <person name="Yang H."/>
            <person name="Li Z."/>
            <person name="Wang D."/>
            <person name="Zhang A."/>
            <person name="Wang J."/>
        </authorList>
    </citation>
    <scope>NUCLEOTIDE SEQUENCE</scope>
</reference>
<evidence type="ECO:0000256" key="1">
    <source>
        <dbReference type="ARBA" id="ARBA00022737"/>
    </source>
</evidence>
<dbReference type="STRING" id="4572.M7ZBC5"/>